<gene>
    <name evidence="2" type="ORF">Q9L58_000729</name>
</gene>
<dbReference type="SUPFAM" id="SSF56219">
    <property type="entry name" value="DNase I-like"/>
    <property type="match status" value="1"/>
</dbReference>
<dbReference type="Pfam" id="PF03372">
    <property type="entry name" value="Exo_endo_phos"/>
    <property type="match status" value="1"/>
</dbReference>
<sequence length="342" mass="37894">MVVHHPQVAFRNALASIAAAAVNTSIRLLTWNLRYDLHPNSISVADTIASLPHGTPADSRMKYYDNSSEVPWSTRRITIANEVIFNRVDVLAVQEVLKRQVTDLEILLGNEWGRVGVGRDDGVEAGEYSAIFYRKDVLTLLNCDTFWLSNTPSIPSKYPNACCRRVTTLAHFSTGSNSKFTLMCTHWDQSSDAQRRLAASLILYRGAYEAATTDSPVFVLGDFNSPSTGQDSGGFQIITGQMDPVEIETGFKEKYKIESGKSTDFMFQDVVAATPPERRSGHHATFTGFRPAGNSSEFQRIDFIMGGTNGGWKSISYRVGESFYDNGSFSSDHRPVYSDIIV</sequence>
<comment type="caution">
    <text evidence="2">The sequence shown here is derived from an EMBL/GenBank/DDBJ whole genome shotgun (WGS) entry which is preliminary data.</text>
</comment>
<evidence type="ECO:0000313" key="3">
    <source>
        <dbReference type="Proteomes" id="UP001447188"/>
    </source>
</evidence>
<proteinExistence type="predicted"/>
<dbReference type="CDD" id="cd09083">
    <property type="entry name" value="EEP-1"/>
    <property type="match status" value="1"/>
</dbReference>
<dbReference type="InterPro" id="IPR005135">
    <property type="entry name" value="Endo/exonuclease/phosphatase"/>
</dbReference>
<protein>
    <recommendedName>
        <fullName evidence="1">Endonuclease/exonuclease/phosphatase domain-containing protein</fullName>
    </recommendedName>
</protein>
<dbReference type="PANTHER" id="PTHR12121:SF36">
    <property type="entry name" value="ENDONUCLEASE_EXONUCLEASE_PHOSPHATASE DOMAIN-CONTAINING PROTEIN"/>
    <property type="match status" value="1"/>
</dbReference>
<organism evidence="2 3">
    <name type="scientific">Discina gigas</name>
    <dbReference type="NCBI Taxonomy" id="1032678"/>
    <lineage>
        <taxon>Eukaryota</taxon>
        <taxon>Fungi</taxon>
        <taxon>Dikarya</taxon>
        <taxon>Ascomycota</taxon>
        <taxon>Pezizomycotina</taxon>
        <taxon>Pezizomycetes</taxon>
        <taxon>Pezizales</taxon>
        <taxon>Discinaceae</taxon>
        <taxon>Discina</taxon>
    </lineage>
</organism>
<reference evidence="2 3" key="1">
    <citation type="submission" date="2024-02" db="EMBL/GenBank/DDBJ databases">
        <title>Discinaceae phylogenomics.</title>
        <authorList>
            <person name="Dirks A.C."/>
            <person name="James T.Y."/>
        </authorList>
    </citation>
    <scope>NUCLEOTIDE SEQUENCE [LARGE SCALE GENOMIC DNA]</scope>
    <source>
        <strain evidence="2 3">ACD0624</strain>
    </source>
</reference>
<dbReference type="InterPro" id="IPR036691">
    <property type="entry name" value="Endo/exonu/phosph_ase_sf"/>
</dbReference>
<accession>A0ABR3GW59</accession>
<dbReference type="Gene3D" id="3.60.10.10">
    <property type="entry name" value="Endonuclease/exonuclease/phosphatase"/>
    <property type="match status" value="1"/>
</dbReference>
<dbReference type="EMBL" id="JBBBZM010000005">
    <property type="protein sequence ID" value="KAL0640171.1"/>
    <property type="molecule type" value="Genomic_DNA"/>
</dbReference>
<dbReference type="InterPro" id="IPR050410">
    <property type="entry name" value="CCR4/nocturin_mRNA_transcr"/>
</dbReference>
<feature type="domain" description="Endonuclease/exonuclease/phosphatase" evidence="1">
    <location>
        <begin position="29"/>
        <end position="308"/>
    </location>
</feature>
<name>A0ABR3GW59_9PEZI</name>
<evidence type="ECO:0000313" key="2">
    <source>
        <dbReference type="EMBL" id="KAL0640171.1"/>
    </source>
</evidence>
<dbReference type="Proteomes" id="UP001447188">
    <property type="component" value="Unassembled WGS sequence"/>
</dbReference>
<evidence type="ECO:0000259" key="1">
    <source>
        <dbReference type="Pfam" id="PF03372"/>
    </source>
</evidence>
<dbReference type="PANTHER" id="PTHR12121">
    <property type="entry name" value="CARBON CATABOLITE REPRESSOR PROTEIN 4"/>
    <property type="match status" value="1"/>
</dbReference>
<keyword evidence="3" id="KW-1185">Reference proteome</keyword>